<dbReference type="GO" id="GO:0009653">
    <property type="term" value="P:anatomical structure morphogenesis"/>
    <property type="evidence" value="ECO:0007669"/>
    <property type="project" value="UniProtKB-ARBA"/>
</dbReference>
<feature type="domain" description="Cadherin" evidence="15">
    <location>
        <begin position="71"/>
        <end position="131"/>
    </location>
</feature>
<dbReference type="CDD" id="cd11304">
    <property type="entry name" value="Cadherin_repeat"/>
    <property type="match status" value="6"/>
</dbReference>
<dbReference type="GO" id="GO:0005886">
    <property type="term" value="C:plasma membrane"/>
    <property type="evidence" value="ECO:0007669"/>
    <property type="project" value="UniProtKB-SubCell"/>
</dbReference>
<feature type="transmembrane region" description="Helical" evidence="13">
    <location>
        <begin position="704"/>
        <end position="730"/>
    </location>
</feature>
<protein>
    <submittedName>
        <fullName evidence="16">Protocadherin 12</fullName>
    </submittedName>
</protein>
<dbReference type="PRINTS" id="PR00205">
    <property type="entry name" value="CADHERIN"/>
</dbReference>
<keyword evidence="17" id="KW-1185">Reference proteome</keyword>
<accession>A0A8C6S711</accession>
<evidence type="ECO:0000256" key="9">
    <source>
        <dbReference type="ARBA" id="ARBA00023136"/>
    </source>
</evidence>
<dbReference type="Proteomes" id="UP000694523">
    <property type="component" value="Unplaced"/>
</dbReference>
<keyword evidence="2" id="KW-1003">Cell membrane</keyword>
<dbReference type="PANTHER" id="PTHR24026">
    <property type="entry name" value="FAT ATYPICAL CADHERIN-RELATED"/>
    <property type="match status" value="1"/>
</dbReference>
<evidence type="ECO:0000259" key="15">
    <source>
        <dbReference type="PROSITE" id="PS50268"/>
    </source>
</evidence>
<keyword evidence="3 13" id="KW-0812">Transmembrane</keyword>
<evidence type="ECO:0000256" key="11">
    <source>
        <dbReference type="PROSITE-ProRule" id="PRU00043"/>
    </source>
</evidence>
<keyword evidence="5" id="KW-0677">Repeat</keyword>
<feature type="region of interest" description="Disordered" evidence="12">
    <location>
        <begin position="855"/>
        <end position="905"/>
    </location>
</feature>
<dbReference type="SUPFAM" id="SSF49313">
    <property type="entry name" value="Cadherin-like"/>
    <property type="match status" value="5"/>
</dbReference>
<dbReference type="InterPro" id="IPR015919">
    <property type="entry name" value="Cadherin-like_sf"/>
</dbReference>
<organism evidence="16 17">
    <name type="scientific">Neogobius melanostomus</name>
    <name type="common">round goby</name>
    <dbReference type="NCBI Taxonomy" id="47308"/>
    <lineage>
        <taxon>Eukaryota</taxon>
        <taxon>Metazoa</taxon>
        <taxon>Chordata</taxon>
        <taxon>Craniata</taxon>
        <taxon>Vertebrata</taxon>
        <taxon>Euteleostomi</taxon>
        <taxon>Actinopterygii</taxon>
        <taxon>Neopterygii</taxon>
        <taxon>Teleostei</taxon>
        <taxon>Neoteleostei</taxon>
        <taxon>Acanthomorphata</taxon>
        <taxon>Gobiaria</taxon>
        <taxon>Gobiiformes</taxon>
        <taxon>Gobioidei</taxon>
        <taxon>Gobiidae</taxon>
        <taxon>Benthophilinae</taxon>
        <taxon>Neogobiini</taxon>
        <taxon>Neogobius</taxon>
    </lineage>
</organism>
<keyword evidence="10" id="KW-0325">Glycoprotein</keyword>
<dbReference type="InterPro" id="IPR013164">
    <property type="entry name" value="Cadherin_N"/>
</dbReference>
<keyword evidence="4 14" id="KW-0732">Signal</keyword>
<dbReference type="FunFam" id="2.60.40.60:FF:000092">
    <property type="entry name" value="Protocadherin 8"/>
    <property type="match status" value="1"/>
</dbReference>
<dbReference type="Gene3D" id="2.60.40.60">
    <property type="entry name" value="Cadherins"/>
    <property type="match status" value="6"/>
</dbReference>
<dbReference type="PROSITE" id="PS00232">
    <property type="entry name" value="CADHERIN_1"/>
    <property type="match status" value="2"/>
</dbReference>
<feature type="compositionally biased region" description="Basic and acidic residues" evidence="12">
    <location>
        <begin position="773"/>
        <end position="785"/>
    </location>
</feature>
<evidence type="ECO:0000256" key="4">
    <source>
        <dbReference type="ARBA" id="ARBA00022729"/>
    </source>
</evidence>
<name>A0A8C6S711_9GOBI</name>
<evidence type="ECO:0000313" key="16">
    <source>
        <dbReference type="Ensembl" id="ENSNMLP00000001781.1"/>
    </source>
</evidence>
<evidence type="ECO:0000256" key="13">
    <source>
        <dbReference type="SAM" id="Phobius"/>
    </source>
</evidence>
<feature type="compositionally biased region" description="Acidic residues" evidence="12">
    <location>
        <begin position="984"/>
        <end position="994"/>
    </location>
</feature>
<dbReference type="Pfam" id="PF00028">
    <property type="entry name" value="Cadherin"/>
    <property type="match status" value="5"/>
</dbReference>
<dbReference type="FunFam" id="2.60.40.60:FF:000007">
    <property type="entry name" value="Protocadherin alpha 2"/>
    <property type="match status" value="1"/>
</dbReference>
<evidence type="ECO:0000256" key="10">
    <source>
        <dbReference type="ARBA" id="ARBA00023180"/>
    </source>
</evidence>
<dbReference type="Ensembl" id="ENSNMLT00000002067.1">
    <property type="protein sequence ID" value="ENSNMLP00000001781.1"/>
    <property type="gene ID" value="ENSNMLG00000001369.1"/>
</dbReference>
<reference evidence="16" key="2">
    <citation type="submission" date="2025-09" db="UniProtKB">
        <authorList>
            <consortium name="Ensembl"/>
        </authorList>
    </citation>
    <scope>IDENTIFICATION</scope>
</reference>
<dbReference type="AlphaFoldDB" id="A0A8C6S711"/>
<evidence type="ECO:0000256" key="3">
    <source>
        <dbReference type="ARBA" id="ARBA00022692"/>
    </source>
</evidence>
<evidence type="ECO:0000313" key="17">
    <source>
        <dbReference type="Proteomes" id="UP000694523"/>
    </source>
</evidence>
<feature type="domain" description="Cadherin" evidence="15">
    <location>
        <begin position="569"/>
        <end position="704"/>
    </location>
</feature>
<dbReference type="GO" id="GO:0007156">
    <property type="term" value="P:homophilic cell adhesion via plasma membrane adhesion molecules"/>
    <property type="evidence" value="ECO:0007669"/>
    <property type="project" value="InterPro"/>
</dbReference>
<feature type="domain" description="Cadherin" evidence="15">
    <location>
        <begin position="132"/>
        <end position="240"/>
    </location>
</feature>
<dbReference type="SMART" id="SM00112">
    <property type="entry name" value="CA"/>
    <property type="match status" value="6"/>
</dbReference>
<evidence type="ECO:0000256" key="2">
    <source>
        <dbReference type="ARBA" id="ARBA00022475"/>
    </source>
</evidence>
<dbReference type="InterPro" id="IPR020894">
    <property type="entry name" value="Cadherin_CS"/>
</dbReference>
<proteinExistence type="predicted"/>
<feature type="signal peptide" evidence="14">
    <location>
        <begin position="1"/>
        <end position="16"/>
    </location>
</feature>
<feature type="chain" id="PRO_5034074690" evidence="14">
    <location>
        <begin position="17"/>
        <end position="1132"/>
    </location>
</feature>
<dbReference type="FunFam" id="2.60.40.60:FF:000020">
    <property type="entry name" value="Dachsous cadherin-related 1b"/>
    <property type="match status" value="1"/>
</dbReference>
<evidence type="ECO:0000256" key="14">
    <source>
        <dbReference type="SAM" id="SignalP"/>
    </source>
</evidence>
<sequence length="1132" mass="124517">MLLAFVLALALSRSAAGPSNYSSSAPFQYRVWEEQPVETQVGSLSDDLRQRDELWDLDSFQVVEHGRSLPFSVSARDGVISTQGRLDREQLCRNADVCELAFSVFYRKGGEVNCLRVHVEVMDLNDNSPSFPNPLQELDISETAALRMRIPLEHAVDPDAGPNGLQTYSLSANTHFALDVAAAPGGTKQAELVVVKELDREVKDVFELTLVAWDKGNPPRSGSTVVRVKIQDSNDNSPIFDDSAPVLELPEDTEIGSVIINLNAVDPDEGANGLVEYSMSKHTRPETKRLFAIDPQTGAVSLKALLDYEEAISHEVIVQARDKGPNSIPSHCKLHVKVMDVNDNAPRIHATWTTPDSPGPNVLEGAEKGTFLALVLVSDADSGEDGEVFAALQDGSGPFRLVQMTSNNYKIVTDDLLDREAVSKYTITIIARDNGNPSLKSVYELPVHVMDQNDNAPVFSMPIYKAEVNENNEQDYRALKVDAYDMDIELSGRVSYRIQDADDFPFSIHRSTGVVTVHPPLDYEQAKSYSFIVEAVDHGYPPLSSTATVEIHVLDVNDNPPVIAEPKTNRGVASVSVPVNAEKGEIVAELGNGERISNQVEVEGFLALTIKATDPDEGVNGELGYVMSKENHHGLFSMDEMNGSLYVNTTNATELIGKTFKVDVTVRDKGTPSLSTKLLLEINFINLKDHLISSSDGNRNHLSFTMMIAICLGATCLLLLLAVALVTTLCRPVKRENRAYNCRHAESTYTTHPRRPQKNIRKSDIQLIPVIRGRKEDTSNDDSERQPLSQCAMSEDLRNERQYTLASTCLNTSFHSQSYQDINGSQPSVHHGKTLCKPGNIELDSPLAISPASSYRTLRKSRNQSSSSSASHASTLKRQRSEESNVSQATLRRQKTDGQGREAEHRQMWRNLVRLSMAAFGDSIELSAASPDVQQISQLLSLLRQGQLQPRTNFRGNKFSHRRYGGQDYGDWQSTKDSGHGESEPGDADTEWDGGADCPLDPQLEDGFSSLINNTDEVFSDVPDPSWMARLSLPLSGDYHENVFVPDGPPSTDSELLPKDRLDSNSSFSTFGKAPDKDDPVNGALLSEVSSLFEMLLTQKGGSRLGPPPDVLYRLSNAYRQNANAKRTAPPQ</sequence>
<feature type="region of interest" description="Disordered" evidence="12">
    <location>
        <begin position="952"/>
        <end position="1005"/>
    </location>
</feature>
<dbReference type="PROSITE" id="PS50268">
    <property type="entry name" value="CADHERIN_2"/>
    <property type="match status" value="6"/>
</dbReference>
<feature type="domain" description="Cadherin" evidence="15">
    <location>
        <begin position="354"/>
        <end position="459"/>
    </location>
</feature>
<keyword evidence="9 13" id="KW-0472">Membrane</keyword>
<dbReference type="InterPro" id="IPR002126">
    <property type="entry name" value="Cadherin-like_dom"/>
</dbReference>
<keyword evidence="8 13" id="KW-1133">Transmembrane helix</keyword>
<evidence type="ECO:0000256" key="7">
    <source>
        <dbReference type="ARBA" id="ARBA00022889"/>
    </source>
</evidence>
<evidence type="ECO:0000256" key="6">
    <source>
        <dbReference type="ARBA" id="ARBA00022837"/>
    </source>
</evidence>
<dbReference type="FunFam" id="2.60.40.60:FF:000002">
    <property type="entry name" value="Protocadherin alpha 2"/>
    <property type="match status" value="1"/>
</dbReference>
<comment type="subcellular location">
    <subcellularLocation>
        <location evidence="1">Cell membrane</location>
        <topology evidence="1">Single-pass type I membrane protein</topology>
    </subcellularLocation>
</comment>
<feature type="domain" description="Cadherin" evidence="15">
    <location>
        <begin position="460"/>
        <end position="563"/>
    </location>
</feature>
<feature type="compositionally biased region" description="Low complexity" evidence="12">
    <location>
        <begin position="865"/>
        <end position="874"/>
    </location>
</feature>
<keyword evidence="7" id="KW-0130">Cell adhesion</keyword>
<evidence type="ECO:0000256" key="12">
    <source>
        <dbReference type="SAM" id="MobiDB-lite"/>
    </source>
</evidence>
<reference evidence="16" key="1">
    <citation type="submission" date="2025-08" db="UniProtKB">
        <authorList>
            <consortium name="Ensembl"/>
        </authorList>
    </citation>
    <scope>IDENTIFICATION</scope>
</reference>
<evidence type="ECO:0000256" key="1">
    <source>
        <dbReference type="ARBA" id="ARBA00004251"/>
    </source>
</evidence>
<feature type="region of interest" description="Disordered" evidence="12">
    <location>
        <begin position="771"/>
        <end position="794"/>
    </location>
</feature>
<keyword evidence="6 11" id="KW-0106">Calcium</keyword>
<feature type="region of interest" description="Disordered" evidence="12">
    <location>
        <begin position="747"/>
        <end position="766"/>
    </location>
</feature>
<dbReference type="PANTHER" id="PTHR24026:SF126">
    <property type="entry name" value="PROTOCADHERIN FAT 4"/>
    <property type="match status" value="1"/>
</dbReference>
<evidence type="ECO:0000256" key="8">
    <source>
        <dbReference type="ARBA" id="ARBA00022989"/>
    </source>
</evidence>
<evidence type="ECO:0000256" key="5">
    <source>
        <dbReference type="ARBA" id="ARBA00022737"/>
    </source>
</evidence>
<dbReference type="GO" id="GO:0005509">
    <property type="term" value="F:calcium ion binding"/>
    <property type="evidence" value="ECO:0007669"/>
    <property type="project" value="UniProtKB-UniRule"/>
</dbReference>
<dbReference type="Pfam" id="PF08266">
    <property type="entry name" value="Cadherin_2"/>
    <property type="match status" value="1"/>
</dbReference>
<feature type="domain" description="Cadherin" evidence="15">
    <location>
        <begin position="241"/>
        <end position="348"/>
    </location>
</feature>
<feature type="compositionally biased region" description="Basic and acidic residues" evidence="12">
    <location>
        <begin position="894"/>
        <end position="905"/>
    </location>
</feature>